<dbReference type="Proteomes" id="UP000267821">
    <property type="component" value="Unassembled WGS sequence"/>
</dbReference>
<protein>
    <recommendedName>
        <fullName evidence="5">RRM domain-containing protein</fullName>
    </recommendedName>
</protein>
<dbReference type="InterPro" id="IPR012677">
    <property type="entry name" value="Nucleotide-bd_a/b_plait_sf"/>
</dbReference>
<name>A0A3N4LN53_9PEZI</name>
<feature type="domain" description="RRM" evidence="5">
    <location>
        <begin position="292"/>
        <end position="369"/>
    </location>
</feature>
<dbReference type="SMART" id="SM00360">
    <property type="entry name" value="RRM"/>
    <property type="match status" value="2"/>
</dbReference>
<evidence type="ECO:0000256" key="3">
    <source>
        <dbReference type="PROSITE-ProRule" id="PRU00176"/>
    </source>
</evidence>
<dbReference type="InParanoid" id="A0A3N4LN53"/>
<dbReference type="CDD" id="cd12245">
    <property type="entry name" value="RRM_scw1_like"/>
    <property type="match status" value="1"/>
</dbReference>
<accession>A0A3N4LN53</accession>
<dbReference type="AlphaFoldDB" id="A0A3N4LN53"/>
<dbReference type="PANTHER" id="PTHR10501">
    <property type="entry name" value="U1 SMALL NUCLEAR RIBONUCLEOPROTEIN A/U2 SMALL NUCLEAR RIBONUCLEOPROTEIN B"/>
    <property type="match status" value="1"/>
</dbReference>
<dbReference type="InterPro" id="IPR035979">
    <property type="entry name" value="RBD_domain_sf"/>
</dbReference>
<evidence type="ECO:0000313" key="7">
    <source>
        <dbReference type="Proteomes" id="UP000267821"/>
    </source>
</evidence>
<dbReference type="CDD" id="cd00590">
    <property type="entry name" value="RRM_SF"/>
    <property type="match status" value="1"/>
</dbReference>
<keyword evidence="1" id="KW-0597">Phosphoprotein</keyword>
<dbReference type="STRING" id="1051890.A0A3N4LN53"/>
<feature type="compositionally biased region" description="Polar residues" evidence="4">
    <location>
        <begin position="98"/>
        <end position="113"/>
    </location>
</feature>
<keyword evidence="7" id="KW-1185">Reference proteome</keyword>
<evidence type="ECO:0000256" key="2">
    <source>
        <dbReference type="ARBA" id="ARBA00022884"/>
    </source>
</evidence>
<proteinExistence type="predicted"/>
<feature type="region of interest" description="Disordered" evidence="4">
    <location>
        <begin position="88"/>
        <end position="153"/>
    </location>
</feature>
<dbReference type="OrthoDB" id="431169at2759"/>
<evidence type="ECO:0000256" key="1">
    <source>
        <dbReference type="ARBA" id="ARBA00022553"/>
    </source>
</evidence>
<organism evidence="6 7">
    <name type="scientific">Terfezia boudieri ATCC MYA-4762</name>
    <dbReference type="NCBI Taxonomy" id="1051890"/>
    <lineage>
        <taxon>Eukaryota</taxon>
        <taxon>Fungi</taxon>
        <taxon>Dikarya</taxon>
        <taxon>Ascomycota</taxon>
        <taxon>Pezizomycotina</taxon>
        <taxon>Pezizomycetes</taxon>
        <taxon>Pezizales</taxon>
        <taxon>Pezizaceae</taxon>
        <taxon>Terfezia</taxon>
    </lineage>
</organism>
<dbReference type="SUPFAM" id="SSF54928">
    <property type="entry name" value="RNA-binding domain, RBD"/>
    <property type="match status" value="2"/>
</dbReference>
<dbReference type="GO" id="GO:0003723">
    <property type="term" value="F:RNA binding"/>
    <property type="evidence" value="ECO:0007669"/>
    <property type="project" value="UniProtKB-UniRule"/>
</dbReference>
<reference evidence="6 7" key="1">
    <citation type="journal article" date="2018" name="Nat. Ecol. Evol.">
        <title>Pezizomycetes genomes reveal the molecular basis of ectomycorrhizal truffle lifestyle.</title>
        <authorList>
            <person name="Murat C."/>
            <person name="Payen T."/>
            <person name="Noel B."/>
            <person name="Kuo A."/>
            <person name="Morin E."/>
            <person name="Chen J."/>
            <person name="Kohler A."/>
            <person name="Krizsan K."/>
            <person name="Balestrini R."/>
            <person name="Da Silva C."/>
            <person name="Montanini B."/>
            <person name="Hainaut M."/>
            <person name="Levati E."/>
            <person name="Barry K.W."/>
            <person name="Belfiori B."/>
            <person name="Cichocki N."/>
            <person name="Clum A."/>
            <person name="Dockter R.B."/>
            <person name="Fauchery L."/>
            <person name="Guy J."/>
            <person name="Iotti M."/>
            <person name="Le Tacon F."/>
            <person name="Lindquist E.A."/>
            <person name="Lipzen A."/>
            <person name="Malagnac F."/>
            <person name="Mello A."/>
            <person name="Molinier V."/>
            <person name="Miyauchi S."/>
            <person name="Poulain J."/>
            <person name="Riccioni C."/>
            <person name="Rubini A."/>
            <person name="Sitrit Y."/>
            <person name="Splivallo R."/>
            <person name="Traeger S."/>
            <person name="Wang M."/>
            <person name="Zifcakova L."/>
            <person name="Wipf D."/>
            <person name="Zambonelli A."/>
            <person name="Paolocci F."/>
            <person name="Nowrousian M."/>
            <person name="Ottonello S."/>
            <person name="Baldrian P."/>
            <person name="Spatafora J.W."/>
            <person name="Henrissat B."/>
            <person name="Nagy L.G."/>
            <person name="Aury J.M."/>
            <person name="Wincker P."/>
            <person name="Grigoriev I.V."/>
            <person name="Bonfante P."/>
            <person name="Martin F.M."/>
        </authorList>
    </citation>
    <scope>NUCLEOTIDE SEQUENCE [LARGE SCALE GENOMIC DNA]</scope>
    <source>
        <strain evidence="6 7">ATCC MYA-4762</strain>
    </source>
</reference>
<evidence type="ECO:0000259" key="5">
    <source>
        <dbReference type="PROSITE" id="PS50102"/>
    </source>
</evidence>
<evidence type="ECO:0000256" key="4">
    <source>
        <dbReference type="SAM" id="MobiDB-lite"/>
    </source>
</evidence>
<dbReference type="EMBL" id="ML121542">
    <property type="protein sequence ID" value="RPB24314.1"/>
    <property type="molecule type" value="Genomic_DNA"/>
</dbReference>
<dbReference type="PROSITE" id="PS50102">
    <property type="entry name" value="RRM"/>
    <property type="match status" value="1"/>
</dbReference>
<gene>
    <name evidence="6" type="ORF">L211DRAFT_191126</name>
</gene>
<dbReference type="FunFam" id="3.30.70.330:FF:000089">
    <property type="entry name" value="RNA binding protein"/>
    <property type="match status" value="1"/>
</dbReference>
<sequence length="428" mass="45471">MNGLRDWPATSIVGIIINGLPGNTTEREVKSLLLFARDLIQCGLRSTSPGGANVSAWATFNSHEGALQAKALLDGKTGPQGVLTVELDKGSRPPIGTRRNTTDGGLMGTQNSLYEKYTPHFPPGLQAPGLGDFSPPASIESGSGYSEQLYSSPQSPVQFVESGLGYRLPDPSISKTLINQDNDGDIVDAAGYLYSQDPNSMSGLLGNSKPRRATNPQPSLSQFGTLTNYTLASNGVTQLNTSQLGPTQMNGMIPTPATSPIGPPPPNHASFLYRQNRMLPAVNPSDQNPPCNTLYVGNLPVGTSEDELKALFSRQRGYKRLCFRTKQNGPMCFVEFEDVGFATKALTELYGHNLSNSVKGGIRLSFSKNPLGVRSTPANGGAQIPGTSQAFPTPYVNGQTGFATAQHAPPGLIHPTAQHSGMPLYVGR</sequence>
<dbReference type="InterPro" id="IPR000504">
    <property type="entry name" value="RRM_dom"/>
</dbReference>
<dbReference type="Gene3D" id="3.30.70.330">
    <property type="match status" value="1"/>
</dbReference>
<feature type="compositionally biased region" description="Polar residues" evidence="4">
    <location>
        <begin position="140"/>
        <end position="153"/>
    </location>
</feature>
<keyword evidence="2 3" id="KW-0694">RNA-binding</keyword>
<dbReference type="Pfam" id="PF00076">
    <property type="entry name" value="RRM_1"/>
    <property type="match status" value="1"/>
</dbReference>
<evidence type="ECO:0000313" key="6">
    <source>
        <dbReference type="EMBL" id="RPB24314.1"/>
    </source>
</evidence>